<gene>
    <name evidence="2" type="ORF">MSAN_02438000</name>
</gene>
<evidence type="ECO:0000256" key="1">
    <source>
        <dbReference type="SAM" id="MobiDB-lite"/>
    </source>
</evidence>
<dbReference type="Proteomes" id="UP000623467">
    <property type="component" value="Unassembled WGS sequence"/>
</dbReference>
<dbReference type="OrthoDB" id="3094090at2759"/>
<evidence type="ECO:0000313" key="2">
    <source>
        <dbReference type="EMBL" id="KAF7331193.1"/>
    </source>
</evidence>
<feature type="compositionally biased region" description="Polar residues" evidence="1">
    <location>
        <begin position="36"/>
        <end position="47"/>
    </location>
</feature>
<reference evidence="2" key="1">
    <citation type="submission" date="2020-05" db="EMBL/GenBank/DDBJ databases">
        <title>Mycena genomes resolve the evolution of fungal bioluminescence.</title>
        <authorList>
            <person name="Tsai I.J."/>
        </authorList>
    </citation>
    <scope>NUCLEOTIDE SEQUENCE</scope>
    <source>
        <strain evidence="2">160909Yilan</strain>
    </source>
</reference>
<evidence type="ECO:0000313" key="3">
    <source>
        <dbReference type="Proteomes" id="UP000623467"/>
    </source>
</evidence>
<name>A0A8H6WYV1_9AGAR</name>
<dbReference type="EMBL" id="JACAZH010000060">
    <property type="protein sequence ID" value="KAF7331193.1"/>
    <property type="molecule type" value="Genomic_DNA"/>
</dbReference>
<dbReference type="AlphaFoldDB" id="A0A8H6WYV1"/>
<feature type="region of interest" description="Disordered" evidence="1">
    <location>
        <begin position="19"/>
        <end position="47"/>
    </location>
</feature>
<organism evidence="2 3">
    <name type="scientific">Mycena sanguinolenta</name>
    <dbReference type="NCBI Taxonomy" id="230812"/>
    <lineage>
        <taxon>Eukaryota</taxon>
        <taxon>Fungi</taxon>
        <taxon>Dikarya</taxon>
        <taxon>Basidiomycota</taxon>
        <taxon>Agaricomycotina</taxon>
        <taxon>Agaricomycetes</taxon>
        <taxon>Agaricomycetidae</taxon>
        <taxon>Agaricales</taxon>
        <taxon>Marasmiineae</taxon>
        <taxon>Mycenaceae</taxon>
        <taxon>Mycena</taxon>
    </lineage>
</organism>
<sequence>MCRLCRLFNFRVRVKTNSSDNAFPASQSKHFADSESPANDPNTNRTASGSLQAALNTLGSVASTPSVRANLIPVIDNLIATTKRVEETTANTKGLAELAARIELLVPILSQISEKNSNEEKTFIADLQRELQALTKDLQAAYARGQLDQFFNITIEKYNTTLTQMVADLTVVTVHEVLRKVERLKTSELSKSGTQDVLGDVTGGLGDAGSSAHIGSQGGEGEGPQLNMDPAHRLKIGKVSGGIGGAGGAGVDVGGKGGTGKGPVIRLRRSRETMSFGEALTI</sequence>
<keyword evidence="3" id="KW-1185">Reference proteome</keyword>
<protein>
    <submittedName>
        <fullName evidence="2">Uncharacterized protein</fullName>
    </submittedName>
</protein>
<comment type="caution">
    <text evidence="2">The sequence shown here is derived from an EMBL/GenBank/DDBJ whole genome shotgun (WGS) entry which is preliminary data.</text>
</comment>
<proteinExistence type="predicted"/>
<feature type="compositionally biased region" description="Polar residues" evidence="1">
    <location>
        <begin position="19"/>
        <end position="29"/>
    </location>
</feature>
<accession>A0A8H6WYV1</accession>